<proteinExistence type="predicted"/>
<dbReference type="EMBL" id="JGZJ01000002">
    <property type="protein sequence ID" value="KFI84105.1"/>
    <property type="molecule type" value="Genomic_DNA"/>
</dbReference>
<accession>A0A7V8HS00</accession>
<feature type="region of interest" description="Disordered" evidence="1">
    <location>
        <begin position="20"/>
        <end position="61"/>
    </location>
</feature>
<reference evidence="2 3" key="1">
    <citation type="submission" date="2014-03" db="EMBL/GenBank/DDBJ databases">
        <title>Genomics of Bifidobacteria.</title>
        <authorList>
            <person name="Ventura M."/>
            <person name="Milani C."/>
            <person name="Lugli G.A."/>
        </authorList>
    </citation>
    <scope>NUCLEOTIDE SEQUENCE [LARGE SCALE GENOMIC DNA]</scope>
    <source>
        <strain evidence="2 3">LMG 21816</strain>
    </source>
</reference>
<evidence type="ECO:0000313" key="2">
    <source>
        <dbReference type="EMBL" id="KFI84105.1"/>
    </source>
</evidence>
<dbReference type="AlphaFoldDB" id="A0A7V8HS00"/>
<protein>
    <submittedName>
        <fullName evidence="2">Uncharacterized protein</fullName>
    </submittedName>
</protein>
<feature type="compositionally biased region" description="Low complexity" evidence="1">
    <location>
        <begin position="44"/>
        <end position="54"/>
    </location>
</feature>
<name>A0A7V8HS00_9BIFI</name>
<comment type="caution">
    <text evidence="2">The sequence shown here is derived from an EMBL/GenBank/DDBJ whole genome shotgun (WGS) entry which is preliminary data.</text>
</comment>
<evidence type="ECO:0000313" key="3">
    <source>
        <dbReference type="Proteomes" id="UP000029109"/>
    </source>
</evidence>
<dbReference type="Proteomes" id="UP000029109">
    <property type="component" value="Unassembled WGS sequence"/>
</dbReference>
<gene>
    <name evidence="2" type="ORF">BPULL_1871</name>
</gene>
<evidence type="ECO:0000256" key="1">
    <source>
        <dbReference type="SAM" id="MobiDB-lite"/>
    </source>
</evidence>
<sequence length="128" mass="13754">MSSFSQAGGSIIRMACGRLRPARCSSSRHSSKVPESEYPGVAIGSSGSNSPSSSELRRPSRACSQLRLPWMVLISPLWASRRKGWASGQLGNVLVEKRECTMATRAAIRSSLRSGKNPVSCMVVSMPL</sequence>
<organism evidence="2 3">
    <name type="scientific">Bifidobacterium pullorum</name>
    <dbReference type="NCBI Taxonomy" id="78448"/>
    <lineage>
        <taxon>Bacteria</taxon>
        <taxon>Bacillati</taxon>
        <taxon>Actinomycetota</taxon>
        <taxon>Actinomycetes</taxon>
        <taxon>Bifidobacteriales</taxon>
        <taxon>Bifidobacteriaceae</taxon>
        <taxon>Bifidobacterium</taxon>
    </lineage>
</organism>